<proteinExistence type="predicted"/>
<organism evidence="2 3">
    <name type="scientific">Pedobacter riviphilus</name>
    <dbReference type="NCBI Taxonomy" id="2766984"/>
    <lineage>
        <taxon>Bacteria</taxon>
        <taxon>Pseudomonadati</taxon>
        <taxon>Bacteroidota</taxon>
        <taxon>Sphingobacteriia</taxon>
        <taxon>Sphingobacteriales</taxon>
        <taxon>Sphingobacteriaceae</taxon>
        <taxon>Pedobacter</taxon>
    </lineage>
</organism>
<feature type="signal peptide" evidence="1">
    <location>
        <begin position="1"/>
        <end position="26"/>
    </location>
</feature>
<sequence length="363" mass="41024">MINNICNAKNISLAILFFLSMTKINAQSFYLTGHVFDGKAPLTGASILISNKHVGNSDASGYFEVGAKLGDTLKINFPFYEVATLILTDSLHKKINLTAKTFQLDDVQVNFNKGKTIDSLLNISFSQLKSDPFNAKVFLRQSVIQNDEKVRLLNEGLLSVNSPDLKELVVVGSSKKVKLNVDYSCNLINTKVGPRITYGSNPQIKLRLGLLPGHFYELVKLNITEKSIKSDSVNTIIQVKGNLALKEKVEVSYIWILDQKTNALKKSQYYEQYVNKKFFFFYDYAYRDYELYSALISAKQVIGRNSYSTNDEIFIFKQSGSDSGKWNFDANKCGLEKYVEQTGNCDELKNFKTKHQISARGFF</sequence>
<dbReference type="RefSeq" id="WP_190326546.1">
    <property type="nucleotide sequence ID" value="NZ_CP061171.1"/>
</dbReference>
<keyword evidence="1" id="KW-0732">Signal</keyword>
<gene>
    <name evidence="2" type="ORF">H9N25_16090</name>
</gene>
<evidence type="ECO:0000313" key="2">
    <source>
        <dbReference type="EMBL" id="QNR83465.1"/>
    </source>
</evidence>
<protein>
    <recommendedName>
        <fullName evidence="4">CarboxypepD_reg-like domain-containing protein</fullName>
    </recommendedName>
</protein>
<evidence type="ECO:0008006" key="4">
    <source>
        <dbReference type="Google" id="ProtNLM"/>
    </source>
</evidence>
<reference evidence="2 3" key="1">
    <citation type="submission" date="2020-09" db="EMBL/GenBank/DDBJ databases">
        <title>Pedobacter sp. SW-16 isolated from soil near Yeocheon.</title>
        <authorList>
            <person name="Im H.S."/>
            <person name="Joung Y."/>
            <person name="Lee S.-S."/>
        </authorList>
    </citation>
    <scope>NUCLEOTIDE SEQUENCE [LARGE SCALE GENOMIC DNA]</scope>
    <source>
        <strain evidence="2 3">SW-16</strain>
    </source>
</reference>
<evidence type="ECO:0000313" key="3">
    <source>
        <dbReference type="Proteomes" id="UP000516439"/>
    </source>
</evidence>
<keyword evidence="3" id="KW-1185">Reference proteome</keyword>
<name>A0ABX6TGF3_9SPHI</name>
<dbReference type="SUPFAM" id="SSF49464">
    <property type="entry name" value="Carboxypeptidase regulatory domain-like"/>
    <property type="match status" value="1"/>
</dbReference>
<dbReference type="Proteomes" id="UP000516439">
    <property type="component" value="Chromosome"/>
</dbReference>
<evidence type="ECO:0000256" key="1">
    <source>
        <dbReference type="SAM" id="SignalP"/>
    </source>
</evidence>
<dbReference type="InterPro" id="IPR008969">
    <property type="entry name" value="CarboxyPept-like_regulatory"/>
</dbReference>
<feature type="chain" id="PRO_5045383598" description="CarboxypepD_reg-like domain-containing protein" evidence="1">
    <location>
        <begin position="27"/>
        <end position="363"/>
    </location>
</feature>
<accession>A0ABX6TGF3</accession>
<dbReference type="EMBL" id="CP061171">
    <property type="protein sequence ID" value="QNR83465.1"/>
    <property type="molecule type" value="Genomic_DNA"/>
</dbReference>